<dbReference type="Proteomes" id="UP000595437">
    <property type="component" value="Chromosome 3"/>
</dbReference>
<gene>
    <name evidence="1" type="ORF">FKW44_004137</name>
</gene>
<feature type="non-terminal residue" evidence="1">
    <location>
        <position position="55"/>
    </location>
</feature>
<proteinExistence type="predicted"/>
<evidence type="ECO:0000313" key="1">
    <source>
        <dbReference type="EMBL" id="QQP52111.1"/>
    </source>
</evidence>
<keyword evidence="2" id="KW-1185">Reference proteome</keyword>
<sequence>PECLDFGCKEGKHLSRYEDVFSRPKLPSVMLWIGVTTDWKKAPLIFIEEGMKVDH</sequence>
<protein>
    <submittedName>
        <fullName evidence="1">Uncharacterized protein</fullName>
    </submittedName>
</protein>
<name>A0A7T8HLR5_CALRO</name>
<evidence type="ECO:0000313" key="2">
    <source>
        <dbReference type="Proteomes" id="UP000595437"/>
    </source>
</evidence>
<dbReference type="OrthoDB" id="10048574at2759"/>
<dbReference type="AlphaFoldDB" id="A0A7T8HLR5"/>
<feature type="non-terminal residue" evidence="1">
    <location>
        <position position="1"/>
    </location>
</feature>
<reference evidence="2" key="1">
    <citation type="submission" date="2021-01" db="EMBL/GenBank/DDBJ databases">
        <title>Caligus Genome Assembly.</title>
        <authorList>
            <person name="Gallardo-Escarate C."/>
        </authorList>
    </citation>
    <scope>NUCLEOTIDE SEQUENCE [LARGE SCALE GENOMIC DNA]</scope>
</reference>
<dbReference type="EMBL" id="CP045892">
    <property type="protein sequence ID" value="QQP52111.1"/>
    <property type="molecule type" value="Genomic_DNA"/>
</dbReference>
<organism evidence="1 2">
    <name type="scientific">Caligus rogercresseyi</name>
    <name type="common">Sea louse</name>
    <dbReference type="NCBI Taxonomy" id="217165"/>
    <lineage>
        <taxon>Eukaryota</taxon>
        <taxon>Metazoa</taxon>
        <taxon>Ecdysozoa</taxon>
        <taxon>Arthropoda</taxon>
        <taxon>Crustacea</taxon>
        <taxon>Multicrustacea</taxon>
        <taxon>Hexanauplia</taxon>
        <taxon>Copepoda</taxon>
        <taxon>Siphonostomatoida</taxon>
        <taxon>Caligidae</taxon>
        <taxon>Caligus</taxon>
    </lineage>
</organism>
<accession>A0A7T8HLR5</accession>